<evidence type="ECO:0000313" key="1">
    <source>
        <dbReference type="EMBL" id="MFA3840557.1"/>
    </source>
</evidence>
<sequence>MLATADRRRPTVPLAATLAVLRDAAEAAGVTVRVLVDPPKEA</sequence>
<protein>
    <submittedName>
        <fullName evidence="1">Uncharacterized protein</fullName>
    </submittedName>
</protein>
<comment type="caution">
    <text evidence="1">The sequence shown here is derived from an EMBL/GenBank/DDBJ whole genome shotgun (WGS) entry which is preliminary data.</text>
</comment>
<evidence type="ECO:0000313" key="2">
    <source>
        <dbReference type="Proteomes" id="UP001571476"/>
    </source>
</evidence>
<name>A0ABV4SRZ0_9ACTN</name>
<proteinExistence type="predicted"/>
<accession>A0ABV4SRZ0</accession>
<dbReference type="RefSeq" id="WP_372565096.1">
    <property type="nucleotide sequence ID" value="NZ_JBGOSP010000018.1"/>
</dbReference>
<keyword evidence="2" id="KW-1185">Reference proteome</keyword>
<reference evidence="1 2" key="1">
    <citation type="submission" date="2024-08" db="EMBL/GenBank/DDBJ databases">
        <title>Genome sequence of Streptomyces aureus CACIA-1.46HGO.</title>
        <authorList>
            <person name="Evangelista-Martinez Z."/>
        </authorList>
    </citation>
    <scope>NUCLEOTIDE SEQUENCE [LARGE SCALE GENOMIC DNA]</scope>
    <source>
        <strain evidence="1 2">CACIA-1.46HGO</strain>
    </source>
</reference>
<organism evidence="1 2">
    <name type="scientific">Streptomyces aureus</name>
    <dbReference type="NCBI Taxonomy" id="193461"/>
    <lineage>
        <taxon>Bacteria</taxon>
        <taxon>Bacillati</taxon>
        <taxon>Actinomycetota</taxon>
        <taxon>Actinomycetes</taxon>
        <taxon>Kitasatosporales</taxon>
        <taxon>Streptomycetaceae</taxon>
        <taxon>Streptomyces</taxon>
    </lineage>
</organism>
<dbReference type="EMBL" id="JBGOSP010000018">
    <property type="protein sequence ID" value="MFA3840557.1"/>
    <property type="molecule type" value="Genomic_DNA"/>
</dbReference>
<gene>
    <name evidence="1" type="ORF">ACEG43_30950</name>
</gene>
<dbReference type="Proteomes" id="UP001571476">
    <property type="component" value="Unassembled WGS sequence"/>
</dbReference>